<accession>A0ABT2AQZ2</accession>
<keyword evidence="1" id="KW-0732">Signal</keyword>
<evidence type="ECO:0000256" key="1">
    <source>
        <dbReference type="SAM" id="SignalP"/>
    </source>
</evidence>
<gene>
    <name evidence="2" type="ORF">NX780_20155</name>
</gene>
<feature type="chain" id="PRO_5045091939" description="DUF2147 domain-containing protein" evidence="1">
    <location>
        <begin position="31"/>
        <end position="150"/>
    </location>
</feature>
<comment type="caution">
    <text evidence="2">The sequence shown here is derived from an EMBL/GenBank/DDBJ whole genome shotgun (WGS) entry which is preliminary data.</text>
</comment>
<dbReference type="EMBL" id="JANUHA010000017">
    <property type="protein sequence ID" value="MCS0598659.1"/>
    <property type="molecule type" value="Genomic_DNA"/>
</dbReference>
<reference evidence="2 3" key="1">
    <citation type="submission" date="2022-08" db="EMBL/GenBank/DDBJ databases">
        <title>Reclassification of Massilia species as members of the genera Telluria, Duganella, Pseudoduganella, Mokoshia gen. nov. and Zemynaea gen. nov. using orthogonal and non-orthogonal genome-based approaches.</title>
        <authorList>
            <person name="Bowman J.P."/>
        </authorList>
    </citation>
    <scope>NUCLEOTIDE SEQUENCE [LARGE SCALE GENOMIC DNA]</scope>
    <source>
        <strain evidence="2 3">JCM 31661</strain>
    </source>
</reference>
<dbReference type="Proteomes" id="UP001206572">
    <property type="component" value="Unassembled WGS sequence"/>
</dbReference>
<dbReference type="RefSeq" id="WP_258829668.1">
    <property type="nucleotide sequence ID" value="NZ_JANUHA010000017.1"/>
</dbReference>
<evidence type="ECO:0000313" key="3">
    <source>
        <dbReference type="Proteomes" id="UP001206572"/>
    </source>
</evidence>
<sequence>MRVPAAVLSATVARCALLCAALGLAHTATAAPPADHPILGIWKLSLPDLGCSETYRFRADGTTLVTSAEEVSESEYRIPDKPSARGFYRLDDRIVKDNGKKDCAGAIMKPGTTATNFIRFHPSNAIFLMCADETMNACIGPFERVKGEEA</sequence>
<feature type="signal peptide" evidence="1">
    <location>
        <begin position="1"/>
        <end position="30"/>
    </location>
</feature>
<name>A0ABT2AQZ2_9BURK</name>
<proteinExistence type="predicted"/>
<evidence type="ECO:0000313" key="2">
    <source>
        <dbReference type="EMBL" id="MCS0598659.1"/>
    </source>
</evidence>
<protein>
    <recommendedName>
        <fullName evidence="4">DUF2147 domain-containing protein</fullName>
    </recommendedName>
</protein>
<organism evidence="2 3">
    <name type="scientific">Massilia agri</name>
    <dbReference type="NCBI Taxonomy" id="1886785"/>
    <lineage>
        <taxon>Bacteria</taxon>
        <taxon>Pseudomonadati</taxon>
        <taxon>Pseudomonadota</taxon>
        <taxon>Betaproteobacteria</taxon>
        <taxon>Burkholderiales</taxon>
        <taxon>Oxalobacteraceae</taxon>
        <taxon>Telluria group</taxon>
        <taxon>Massilia</taxon>
    </lineage>
</organism>
<evidence type="ECO:0008006" key="4">
    <source>
        <dbReference type="Google" id="ProtNLM"/>
    </source>
</evidence>
<keyword evidence="3" id="KW-1185">Reference proteome</keyword>